<feature type="signal peptide" evidence="1">
    <location>
        <begin position="1"/>
        <end position="25"/>
    </location>
</feature>
<feature type="chain" id="PRO_5046668710" description="DUF1566 domain-containing protein" evidence="1">
    <location>
        <begin position="26"/>
        <end position="218"/>
    </location>
</feature>
<reference evidence="2 3" key="1">
    <citation type="submission" date="2022-07" db="EMBL/GenBank/DDBJ databases">
        <title>Methylomonas rivi sp. nov., Methylomonas rosea sp. nov., Methylomonas aureus sp. nov. and Methylomonas subterranea sp. nov., four novel methanotrophs isolated from a freshwater creek and the deep terrestrial subsurface.</title>
        <authorList>
            <person name="Abin C."/>
            <person name="Sankaranarayanan K."/>
            <person name="Garner C."/>
            <person name="Sindelar R."/>
            <person name="Kotary K."/>
            <person name="Garner R."/>
            <person name="Barclay S."/>
            <person name="Lawson P."/>
            <person name="Krumholz L."/>
        </authorList>
    </citation>
    <scope>NUCLEOTIDE SEQUENCE [LARGE SCALE GENOMIC DNA]</scope>
    <source>
        <strain evidence="2 3">SURF-2</strain>
    </source>
</reference>
<dbReference type="Proteomes" id="UP001524499">
    <property type="component" value="Unassembled WGS sequence"/>
</dbReference>
<keyword evidence="1" id="KW-0732">Signal</keyword>
<dbReference type="RefSeq" id="WP_256601202.1">
    <property type="nucleotide sequence ID" value="NZ_JANIBJ010000007.1"/>
</dbReference>
<proteinExistence type="predicted"/>
<protein>
    <recommendedName>
        <fullName evidence="4">DUF1566 domain-containing protein</fullName>
    </recommendedName>
</protein>
<sequence length="218" mass="23232">MISGKPLLLASALSAGMLFTASSEAALEARGNDMYYDTVLNVTWLNQSQAVQSWQEALDWVAGLSHAGISGWRLPTVSPVNGSSFQYAESVDGGTDWSYNISSPASELAHLYYVTLNNSGAYASNGDYIDGKLTNKGPLSNLQADLYWTATEYAPDPANFAWSFLTDLGLQTDALKTGNGYAIAVFNGDVSQVPVPSAIWLFSSALAGLAGLRRREAA</sequence>
<evidence type="ECO:0000313" key="3">
    <source>
        <dbReference type="Proteomes" id="UP001524499"/>
    </source>
</evidence>
<evidence type="ECO:0008006" key="4">
    <source>
        <dbReference type="Google" id="ProtNLM"/>
    </source>
</evidence>
<dbReference type="EMBL" id="JANIBJ010000007">
    <property type="protein sequence ID" value="MCQ8103497.1"/>
    <property type="molecule type" value="Genomic_DNA"/>
</dbReference>
<comment type="caution">
    <text evidence="2">The sequence shown here is derived from an EMBL/GenBank/DDBJ whole genome shotgun (WGS) entry which is preliminary data.</text>
</comment>
<evidence type="ECO:0000256" key="1">
    <source>
        <dbReference type="SAM" id="SignalP"/>
    </source>
</evidence>
<name>A0ABT1TDG3_9GAMM</name>
<keyword evidence="3" id="KW-1185">Reference proteome</keyword>
<accession>A0ABT1TDG3</accession>
<gene>
    <name evidence="2" type="ORF">NP590_05205</name>
</gene>
<evidence type="ECO:0000313" key="2">
    <source>
        <dbReference type="EMBL" id="MCQ8103497.1"/>
    </source>
</evidence>
<organism evidence="2 3">
    <name type="scientific">Methylomonas subterranea</name>
    <dbReference type="NCBI Taxonomy" id="2952225"/>
    <lineage>
        <taxon>Bacteria</taxon>
        <taxon>Pseudomonadati</taxon>
        <taxon>Pseudomonadota</taxon>
        <taxon>Gammaproteobacteria</taxon>
        <taxon>Methylococcales</taxon>
        <taxon>Methylococcaceae</taxon>
        <taxon>Methylomonas</taxon>
    </lineage>
</organism>